<dbReference type="EMBL" id="QUTF01000687">
    <property type="protein sequence ID" value="RHZ42629.1"/>
    <property type="molecule type" value="Genomic_DNA"/>
</dbReference>
<comment type="caution">
    <text evidence="1">The sequence shown here is derived from an EMBL/GenBank/DDBJ whole genome shotgun (WGS) entry which is preliminary data.</text>
</comment>
<dbReference type="EMBL" id="QUTB01005088">
    <property type="protein sequence ID" value="RHY57736.1"/>
    <property type="molecule type" value="Genomic_DNA"/>
</dbReference>
<organism evidence="1 6">
    <name type="scientific">Aphanomyces astaci</name>
    <name type="common">Crayfish plague agent</name>
    <dbReference type="NCBI Taxonomy" id="112090"/>
    <lineage>
        <taxon>Eukaryota</taxon>
        <taxon>Sar</taxon>
        <taxon>Stramenopiles</taxon>
        <taxon>Oomycota</taxon>
        <taxon>Saprolegniomycetes</taxon>
        <taxon>Saprolegniales</taxon>
        <taxon>Verrucalvaceae</taxon>
        <taxon>Aphanomyces</taxon>
    </lineage>
</organism>
<dbReference type="Proteomes" id="UP000283543">
    <property type="component" value="Unassembled WGS sequence"/>
</dbReference>
<dbReference type="Proteomes" id="UP000265716">
    <property type="component" value="Unassembled WGS sequence"/>
</dbReference>
<evidence type="ECO:0000313" key="4">
    <source>
        <dbReference type="EMBL" id="RHZ42629.1"/>
    </source>
</evidence>
<protein>
    <submittedName>
        <fullName evidence="1">Uncharacterized protein</fullName>
    </submittedName>
</protein>
<evidence type="ECO:0000313" key="5">
    <source>
        <dbReference type="Proteomes" id="UP000265716"/>
    </source>
</evidence>
<dbReference type="EMBL" id="QUTA01006249">
    <property type="protein sequence ID" value="RHY11990.1"/>
    <property type="molecule type" value="Genomic_DNA"/>
</dbReference>
<dbReference type="EMBL" id="QUTC01004000">
    <property type="protein sequence ID" value="RHY67045.1"/>
    <property type="molecule type" value="Genomic_DNA"/>
</dbReference>
<evidence type="ECO:0000313" key="7">
    <source>
        <dbReference type="Proteomes" id="UP000283543"/>
    </source>
</evidence>
<reference evidence="5 6" key="1">
    <citation type="submission" date="2018-08" db="EMBL/GenBank/DDBJ databases">
        <title>Aphanomyces genome sequencing and annotation.</title>
        <authorList>
            <person name="Minardi D."/>
            <person name="Oidtmann B."/>
            <person name="Van Der Giezen M."/>
            <person name="Studholme D.J."/>
        </authorList>
    </citation>
    <scope>NUCLEOTIDE SEQUENCE [LARGE SCALE GENOMIC DNA]</scope>
    <source>
        <strain evidence="4 8">FDL457</strain>
        <strain evidence="3 5">SA</strain>
        <strain evidence="2 7">Si</strain>
        <strain evidence="1 6">Yx</strain>
    </source>
</reference>
<evidence type="ECO:0000313" key="1">
    <source>
        <dbReference type="EMBL" id="RHY11990.1"/>
    </source>
</evidence>
<dbReference type="AlphaFoldDB" id="A0A397AW33"/>
<sequence length="175" mass="19880">MRRTQLITPNTGIILDNTAQSLSRRPFRPRTLTTGNSLFLYYIIKDHALSEFDYEATLTSAAAVKNDKMYNPNEYTTTGITRVDLESRINQIQLREADVANKVTAKFIETAMVNMKTQAKNFLISLAYTFPLHSIGEAHLTFWLVEGDHHTIQYGIPCPRSLGPHCYHPNYAVQS</sequence>
<name>A0A397AW33_APHAT</name>
<dbReference type="Proteomes" id="UP000266239">
    <property type="component" value="Unassembled WGS sequence"/>
</dbReference>
<evidence type="ECO:0000313" key="2">
    <source>
        <dbReference type="EMBL" id="RHY57736.1"/>
    </source>
</evidence>
<gene>
    <name evidence="1" type="ORF">DYB25_007897</name>
    <name evidence="4" type="ORF">DYB26_005506</name>
    <name evidence="2" type="ORF">DYB34_000535</name>
    <name evidence="3" type="ORF">DYB38_008388</name>
</gene>
<evidence type="ECO:0000313" key="3">
    <source>
        <dbReference type="EMBL" id="RHY67045.1"/>
    </source>
</evidence>
<accession>A0A397AW33</accession>
<evidence type="ECO:0000313" key="8">
    <source>
        <dbReference type="Proteomes" id="UP000286510"/>
    </source>
</evidence>
<evidence type="ECO:0000313" key="6">
    <source>
        <dbReference type="Proteomes" id="UP000266239"/>
    </source>
</evidence>
<proteinExistence type="predicted"/>
<dbReference type="Proteomes" id="UP000286510">
    <property type="component" value="Unassembled WGS sequence"/>
</dbReference>